<feature type="signal peptide" evidence="4">
    <location>
        <begin position="1"/>
        <end position="18"/>
    </location>
</feature>
<keyword evidence="1" id="KW-0479">Metal-binding</keyword>
<dbReference type="PANTHER" id="PTHR42970:SF1">
    <property type="entry name" value="PECTATE LYASE C-RELATED"/>
    <property type="match status" value="1"/>
</dbReference>
<evidence type="ECO:0000313" key="7">
    <source>
        <dbReference type="Proteomes" id="UP000183788"/>
    </source>
</evidence>
<dbReference type="Proteomes" id="UP001326715">
    <property type="component" value="Chromosome"/>
</dbReference>
<dbReference type="SUPFAM" id="SSF51126">
    <property type="entry name" value="Pectin lyase-like"/>
    <property type="match status" value="1"/>
</dbReference>
<dbReference type="OrthoDB" id="9803616at2"/>
<feature type="chain" id="PRO_5012023952" evidence="4">
    <location>
        <begin position="19"/>
        <end position="698"/>
    </location>
</feature>
<proteinExistence type="predicted"/>
<dbReference type="GO" id="GO:0016829">
    <property type="term" value="F:lyase activity"/>
    <property type="evidence" value="ECO:0007669"/>
    <property type="project" value="UniProtKB-KW"/>
</dbReference>
<dbReference type="PANTHER" id="PTHR42970">
    <property type="entry name" value="PECTATE LYASE C-RELATED"/>
    <property type="match status" value="1"/>
</dbReference>
<dbReference type="Gene3D" id="2.160.20.10">
    <property type="entry name" value="Single-stranded right-handed beta-helix, Pectin lyase-like"/>
    <property type="match status" value="1"/>
</dbReference>
<evidence type="ECO:0000256" key="4">
    <source>
        <dbReference type="SAM" id="SignalP"/>
    </source>
</evidence>
<keyword evidence="8" id="KW-1185">Reference proteome</keyword>
<dbReference type="InterPro" id="IPR012334">
    <property type="entry name" value="Pectin_lyas_fold"/>
</dbReference>
<evidence type="ECO:0000256" key="1">
    <source>
        <dbReference type="ARBA" id="ARBA00022723"/>
    </source>
</evidence>
<reference evidence="6 8" key="2">
    <citation type="submission" date="2023-11" db="EMBL/GenBank/DDBJ databases">
        <title>MicrobeMod: A computational toolkit for identifying prokaryotic methylation and restriction-modification with nanopore sequencing.</title>
        <authorList>
            <person name="Crits-Christoph A."/>
            <person name="Kang S.C."/>
            <person name="Lee H."/>
            <person name="Ostrov N."/>
        </authorList>
    </citation>
    <scope>NUCLEOTIDE SEQUENCE [LARGE SCALE GENOMIC DNA]</scope>
    <source>
        <strain evidence="6 8">ATCC 23090</strain>
    </source>
</reference>
<dbReference type="InterPro" id="IPR052063">
    <property type="entry name" value="Polysaccharide_Lyase_1"/>
</dbReference>
<sequence length="698" mass="77427">MKKYFILAAICLGHHAFAQYPTIPKAVQQVSDSMLEGAKKHADEAWQKALPIVTQEARNGKPYIPYASRPTDLPQASIPAFPGAEGGGAYTFGGRGGKVFVVTSLADEGPGTLREACDQGGARTVVFNVAGIIHLKTPIILRAPYITIAGQTAPGDGVCVAGESFWIDTHDVVIRFMRFRRGETTVGRRDDALGGNPIGNIIIDHCSASWGLDENISLYRHMYNPGEGYQEEKLPTVNITIQNCISSEALDTYNHAFGSTLGGENCAFIRNLWACNAGRNPSVGWFSIFNFVNNVVFNWKHRTVDGGDYRSQFNIINNYFKPGPVTPRDENVGHRIIKPESGRSKLKYQQFGRTYVSGNIMEGYDNINKNNWDGGVQVEDLGNAGQYTADMKVDHPAPMPKMTILSANDAYQYVLDNAGATLPVRDPVDKRVVEQVRTGKIQYKDNTESKIGSEFIKRRLAPDSYKLGIIYDIAQVGGYPEYKGKPYKDADGDGMPDEWETKHGLNPKDASDAVKDKNGDGYTNIEDFLNDIKGDKKPYTMIINERVAKIVSTLGIEEPVKNDQVQAIIAQQYVDIKDNEGKKDTALLHELHQHYLSKLSSVLTTEQVTKVKDGMTYSILPVTYGAYLDMLPNLTAAQQQQIMTWLVEAREHAMDAGTSEQKHAVFGKYKGRINNYLSASGIDMKKAEADWKKRRNEK</sequence>
<dbReference type="InterPro" id="IPR011050">
    <property type="entry name" value="Pectin_lyase_fold/virulence"/>
</dbReference>
<name>A0A1K1PYK6_9BACT</name>
<dbReference type="RefSeq" id="WP_072360161.1">
    <property type="nucleotide sequence ID" value="NZ_CP139972.1"/>
</dbReference>
<protein>
    <submittedName>
        <fullName evidence="6">DUF3826 domain-containing protein</fullName>
    </submittedName>
    <submittedName>
        <fullName evidence="5">Pectate lyase</fullName>
    </submittedName>
</protein>
<gene>
    <name evidence="5" type="ORF">SAMN05661012_02368</name>
    <name evidence="6" type="ORF">SR876_15580</name>
</gene>
<dbReference type="STRING" id="1004.SAMN05661012_02368"/>
<evidence type="ECO:0000256" key="2">
    <source>
        <dbReference type="ARBA" id="ARBA00023180"/>
    </source>
</evidence>
<dbReference type="Proteomes" id="UP000183788">
    <property type="component" value="Unassembled WGS sequence"/>
</dbReference>
<dbReference type="EMBL" id="CP140154">
    <property type="protein sequence ID" value="WQG92941.1"/>
    <property type="molecule type" value="Genomic_DNA"/>
</dbReference>
<evidence type="ECO:0000313" key="6">
    <source>
        <dbReference type="EMBL" id="WQG92941.1"/>
    </source>
</evidence>
<evidence type="ECO:0000256" key="3">
    <source>
        <dbReference type="SAM" id="MobiDB-lite"/>
    </source>
</evidence>
<evidence type="ECO:0000313" key="8">
    <source>
        <dbReference type="Proteomes" id="UP001326715"/>
    </source>
</evidence>
<evidence type="ECO:0000313" key="5">
    <source>
        <dbReference type="EMBL" id="SFW52597.1"/>
    </source>
</evidence>
<keyword evidence="2" id="KW-0325">Glycoprotein</keyword>
<dbReference type="AlphaFoldDB" id="A0A1K1PYK6"/>
<accession>A0A1K1PYK6</accession>
<dbReference type="Pfam" id="PF12875">
    <property type="entry name" value="DUF3826"/>
    <property type="match status" value="1"/>
</dbReference>
<dbReference type="GO" id="GO:0046872">
    <property type="term" value="F:metal ion binding"/>
    <property type="evidence" value="ECO:0007669"/>
    <property type="project" value="UniProtKB-KW"/>
</dbReference>
<organism evidence="5 7">
    <name type="scientific">Chitinophaga sancti</name>
    <dbReference type="NCBI Taxonomy" id="1004"/>
    <lineage>
        <taxon>Bacteria</taxon>
        <taxon>Pseudomonadati</taxon>
        <taxon>Bacteroidota</taxon>
        <taxon>Chitinophagia</taxon>
        <taxon>Chitinophagales</taxon>
        <taxon>Chitinophagaceae</taxon>
        <taxon>Chitinophaga</taxon>
    </lineage>
</organism>
<dbReference type="InterPro" id="IPR024284">
    <property type="entry name" value="DUF3826"/>
</dbReference>
<dbReference type="EMBL" id="FPIZ01000006">
    <property type="protein sequence ID" value="SFW52597.1"/>
    <property type="molecule type" value="Genomic_DNA"/>
</dbReference>
<feature type="region of interest" description="Disordered" evidence="3">
    <location>
        <begin position="490"/>
        <end position="517"/>
    </location>
</feature>
<reference evidence="5 7" key="1">
    <citation type="submission" date="2016-11" db="EMBL/GenBank/DDBJ databases">
        <authorList>
            <person name="Jaros S."/>
            <person name="Januszkiewicz K."/>
            <person name="Wedrychowicz H."/>
        </authorList>
    </citation>
    <scope>NUCLEOTIDE SEQUENCE [LARGE SCALE GENOMIC DNA]</scope>
    <source>
        <strain evidence="5 7">DSM 784</strain>
    </source>
</reference>
<keyword evidence="5" id="KW-0456">Lyase</keyword>
<keyword evidence="4" id="KW-0732">Signal</keyword>